<organism evidence="4 5">
    <name type="scientific">Leyella stercorea DSM 18206</name>
    <dbReference type="NCBI Taxonomy" id="1002367"/>
    <lineage>
        <taxon>Bacteria</taxon>
        <taxon>Pseudomonadati</taxon>
        <taxon>Bacteroidota</taxon>
        <taxon>Bacteroidia</taxon>
        <taxon>Bacteroidales</taxon>
        <taxon>Prevotellaceae</taxon>
        <taxon>Leyella</taxon>
    </lineage>
</organism>
<dbReference type="PANTHER" id="PTHR11022:SF41">
    <property type="entry name" value="PEPTIDOGLYCAN-RECOGNITION PROTEIN LC-RELATED"/>
    <property type="match status" value="1"/>
</dbReference>
<name>G6AZW3_9BACT</name>
<dbReference type="PATRIC" id="fig|1002367.3.peg.1766"/>
<dbReference type="InterPro" id="IPR006619">
    <property type="entry name" value="PGRP_domain_met/bac"/>
</dbReference>
<sequence>MRKIDLIIVHCSATPEGKDFTTADIDRWHRQRGFASIGYHFVIYRDGSVHHGRPLAQVGAHCQGHNAHSIGICYIGGLTTDGKHPKDTRTEEQKSALVALLRKLRVQFPNAKIRGHRDFAAKACPSFDATAEYAII</sequence>
<dbReference type="AlphaFoldDB" id="G6AZW3"/>
<proteinExistence type="inferred from homology"/>
<dbReference type="EMBL" id="AFZZ01000186">
    <property type="protein sequence ID" value="EHJ38095.1"/>
    <property type="molecule type" value="Genomic_DNA"/>
</dbReference>
<dbReference type="HOGENOM" id="CLU_079366_1_0_10"/>
<dbReference type="GO" id="GO:0009253">
    <property type="term" value="P:peptidoglycan catabolic process"/>
    <property type="evidence" value="ECO:0007669"/>
    <property type="project" value="InterPro"/>
</dbReference>
<accession>G6AZW3</accession>
<dbReference type="InterPro" id="IPR015510">
    <property type="entry name" value="PGRP"/>
</dbReference>
<dbReference type="InterPro" id="IPR002502">
    <property type="entry name" value="Amidase_domain"/>
</dbReference>
<evidence type="ECO:0000313" key="5">
    <source>
        <dbReference type="Proteomes" id="UP000004407"/>
    </source>
</evidence>
<reference evidence="4 5" key="1">
    <citation type="submission" date="2011-08" db="EMBL/GenBank/DDBJ databases">
        <authorList>
            <person name="Weinstock G."/>
            <person name="Sodergren E."/>
            <person name="Clifton S."/>
            <person name="Fulton L."/>
            <person name="Fulton B."/>
            <person name="Courtney L."/>
            <person name="Fronick C."/>
            <person name="Harrison M."/>
            <person name="Strong C."/>
            <person name="Farmer C."/>
            <person name="Delahaunty K."/>
            <person name="Markovic C."/>
            <person name="Hall O."/>
            <person name="Minx P."/>
            <person name="Tomlinson C."/>
            <person name="Mitreva M."/>
            <person name="Hou S."/>
            <person name="Chen J."/>
            <person name="Wollam A."/>
            <person name="Pepin K.H."/>
            <person name="Johnson M."/>
            <person name="Bhonagiri V."/>
            <person name="Zhang X."/>
            <person name="Suruliraj S."/>
            <person name="Warren W."/>
            <person name="Chinwalla A."/>
            <person name="Mardis E.R."/>
            <person name="Wilson R.K."/>
        </authorList>
    </citation>
    <scope>NUCLEOTIDE SEQUENCE [LARGE SCALE GENOMIC DNA]</scope>
    <source>
        <strain evidence="4 5">DSM 18206</strain>
    </source>
</reference>
<dbReference type="SMART" id="SM00644">
    <property type="entry name" value="Ami_2"/>
    <property type="match status" value="1"/>
</dbReference>
<dbReference type="SMART" id="SM00701">
    <property type="entry name" value="PGRP"/>
    <property type="match status" value="1"/>
</dbReference>
<dbReference type="eggNOG" id="COG3023">
    <property type="taxonomic scope" value="Bacteria"/>
</dbReference>
<evidence type="ECO:0000313" key="4">
    <source>
        <dbReference type="EMBL" id="EHJ38095.1"/>
    </source>
</evidence>
<gene>
    <name evidence="4" type="ORF">HMPREF0673_02180</name>
</gene>
<dbReference type="Proteomes" id="UP000004407">
    <property type="component" value="Unassembled WGS sequence"/>
</dbReference>
<dbReference type="CDD" id="cd06583">
    <property type="entry name" value="PGRP"/>
    <property type="match status" value="1"/>
</dbReference>
<dbReference type="GO" id="GO:0008270">
    <property type="term" value="F:zinc ion binding"/>
    <property type="evidence" value="ECO:0007669"/>
    <property type="project" value="InterPro"/>
</dbReference>
<dbReference type="InterPro" id="IPR036505">
    <property type="entry name" value="Amidase/PGRP_sf"/>
</dbReference>
<dbReference type="GeneID" id="78337702"/>
<dbReference type="PANTHER" id="PTHR11022">
    <property type="entry name" value="PEPTIDOGLYCAN RECOGNITION PROTEIN"/>
    <property type="match status" value="1"/>
</dbReference>
<dbReference type="Gene3D" id="3.40.80.10">
    <property type="entry name" value="Peptidoglycan recognition protein-like"/>
    <property type="match status" value="1"/>
</dbReference>
<evidence type="ECO:0000256" key="1">
    <source>
        <dbReference type="ARBA" id="ARBA00007553"/>
    </source>
</evidence>
<dbReference type="Pfam" id="PF01510">
    <property type="entry name" value="Amidase_2"/>
    <property type="match status" value="1"/>
</dbReference>
<dbReference type="GO" id="GO:0008745">
    <property type="term" value="F:N-acetylmuramoyl-L-alanine amidase activity"/>
    <property type="evidence" value="ECO:0007669"/>
    <property type="project" value="InterPro"/>
</dbReference>
<dbReference type="SUPFAM" id="SSF55846">
    <property type="entry name" value="N-acetylmuramoyl-L-alanine amidase-like"/>
    <property type="match status" value="1"/>
</dbReference>
<feature type="domain" description="N-acetylmuramoyl-L-alanine amidase" evidence="2">
    <location>
        <begin position="1"/>
        <end position="126"/>
    </location>
</feature>
<feature type="domain" description="Peptidoglycan recognition protein family" evidence="3">
    <location>
        <begin position="1"/>
        <end position="120"/>
    </location>
</feature>
<comment type="caution">
    <text evidence="4">The sequence shown here is derived from an EMBL/GenBank/DDBJ whole genome shotgun (WGS) entry which is preliminary data.</text>
</comment>
<dbReference type="RefSeq" id="WP_007901463.1">
    <property type="nucleotide sequence ID" value="NZ_JH379449.1"/>
</dbReference>
<protein>
    <submittedName>
        <fullName evidence="4">Putative N-acetylmuramoyl-L-alanine amidase</fullName>
    </submittedName>
</protein>
<evidence type="ECO:0000259" key="3">
    <source>
        <dbReference type="SMART" id="SM00701"/>
    </source>
</evidence>
<comment type="similarity">
    <text evidence="1">Belongs to the N-acetylmuramoyl-L-alanine amidase 2 family.</text>
</comment>
<evidence type="ECO:0000259" key="2">
    <source>
        <dbReference type="SMART" id="SM00644"/>
    </source>
</evidence>